<proteinExistence type="predicted"/>
<dbReference type="EMBL" id="LR798457">
    <property type="protein sequence ID" value="CAB5238066.1"/>
    <property type="molecule type" value="Genomic_DNA"/>
</dbReference>
<sequence length="99" mass="10607">MAATPEKLVKNKIKVILQDGGVYYAMPIGSGYGNAGVPDFLACVNGRFLAVEAKAGKGKTTALQDAHLEKIKTAGGVSMVVNELNLDQLKETIQWMNKK</sequence>
<dbReference type="EMBL" id="LR797358">
    <property type="protein sequence ID" value="CAB4205138.1"/>
    <property type="molecule type" value="Genomic_DNA"/>
</dbReference>
<evidence type="ECO:0008006" key="5">
    <source>
        <dbReference type="Google" id="ProtNLM"/>
    </source>
</evidence>
<dbReference type="EMBL" id="LR797223">
    <property type="protein sequence ID" value="CAB4195085.1"/>
    <property type="molecule type" value="Genomic_DNA"/>
</dbReference>
<dbReference type="Gene3D" id="3.40.1350.10">
    <property type="match status" value="1"/>
</dbReference>
<name>A0A6J5RRV1_9CAUD</name>
<dbReference type="EMBL" id="LR796819">
    <property type="protein sequence ID" value="CAB4168248.1"/>
    <property type="molecule type" value="Genomic_DNA"/>
</dbReference>
<evidence type="ECO:0000313" key="1">
    <source>
        <dbReference type="EMBL" id="CAB4168248.1"/>
    </source>
</evidence>
<dbReference type="SUPFAM" id="SSF52980">
    <property type="entry name" value="Restriction endonuclease-like"/>
    <property type="match status" value="1"/>
</dbReference>
<organism evidence="2">
    <name type="scientific">uncultured Caudovirales phage</name>
    <dbReference type="NCBI Taxonomy" id="2100421"/>
    <lineage>
        <taxon>Viruses</taxon>
        <taxon>Duplodnaviria</taxon>
        <taxon>Heunggongvirae</taxon>
        <taxon>Uroviricota</taxon>
        <taxon>Caudoviricetes</taxon>
        <taxon>Peduoviridae</taxon>
        <taxon>Maltschvirus</taxon>
        <taxon>Maltschvirus maltsch</taxon>
    </lineage>
</organism>
<evidence type="ECO:0000313" key="4">
    <source>
        <dbReference type="EMBL" id="CAB5238066.1"/>
    </source>
</evidence>
<evidence type="ECO:0000313" key="3">
    <source>
        <dbReference type="EMBL" id="CAB4205138.1"/>
    </source>
</evidence>
<gene>
    <name evidence="2" type="ORF">UFOVP1276_36</name>
    <name evidence="3" type="ORF">UFOVP1403_30</name>
    <name evidence="4" type="ORF">UFOVP1507_14</name>
    <name evidence="1" type="ORF">UFOVP875_67</name>
</gene>
<accession>A0A6J5RRV1</accession>
<protein>
    <recommendedName>
        <fullName evidence="5">VRR-NUC domain containing protein</fullName>
    </recommendedName>
</protein>
<dbReference type="InterPro" id="IPR011856">
    <property type="entry name" value="tRNA_endonuc-like_dom_sf"/>
</dbReference>
<evidence type="ECO:0000313" key="2">
    <source>
        <dbReference type="EMBL" id="CAB4195085.1"/>
    </source>
</evidence>
<dbReference type="GO" id="GO:0003676">
    <property type="term" value="F:nucleic acid binding"/>
    <property type="evidence" value="ECO:0007669"/>
    <property type="project" value="InterPro"/>
</dbReference>
<reference evidence="2" key="1">
    <citation type="submission" date="2020-05" db="EMBL/GenBank/DDBJ databases">
        <authorList>
            <person name="Chiriac C."/>
            <person name="Salcher M."/>
            <person name="Ghai R."/>
            <person name="Kavagutti S V."/>
        </authorList>
    </citation>
    <scope>NUCLEOTIDE SEQUENCE</scope>
</reference>
<dbReference type="InterPro" id="IPR011335">
    <property type="entry name" value="Restrct_endonuc-II-like"/>
</dbReference>